<dbReference type="PANTHER" id="PTHR30461">
    <property type="entry name" value="DNA-INVERTASE FROM LAMBDOID PROPHAGE"/>
    <property type="match status" value="1"/>
</dbReference>
<organism evidence="2 3">
    <name type="scientific">Rhizobium mongolense</name>
    <dbReference type="NCBI Taxonomy" id="57676"/>
    <lineage>
        <taxon>Bacteria</taxon>
        <taxon>Pseudomonadati</taxon>
        <taxon>Pseudomonadota</taxon>
        <taxon>Alphaproteobacteria</taxon>
        <taxon>Hyphomicrobiales</taxon>
        <taxon>Rhizobiaceae</taxon>
        <taxon>Rhizobium/Agrobacterium group</taxon>
        <taxon>Rhizobium</taxon>
    </lineage>
</organism>
<dbReference type="Proteomes" id="UP000551353">
    <property type="component" value="Unassembled WGS sequence"/>
</dbReference>
<evidence type="ECO:0000259" key="1">
    <source>
        <dbReference type="PROSITE" id="PS51737"/>
    </source>
</evidence>
<dbReference type="Gene3D" id="3.90.1750.20">
    <property type="entry name" value="Putative Large Serine Recombinase, Chain B, Domain 2"/>
    <property type="match status" value="1"/>
</dbReference>
<dbReference type="PANTHER" id="PTHR30461:SF23">
    <property type="entry name" value="DNA RECOMBINASE-RELATED"/>
    <property type="match status" value="1"/>
</dbReference>
<keyword evidence="3" id="KW-1185">Reference proteome</keyword>
<dbReference type="InterPro" id="IPR011109">
    <property type="entry name" value="DNA_bind_recombinase_dom"/>
</dbReference>
<dbReference type="Pfam" id="PF07508">
    <property type="entry name" value="Recombinase"/>
    <property type="match status" value="1"/>
</dbReference>
<dbReference type="InterPro" id="IPR038109">
    <property type="entry name" value="DNA_bind_recomb_sf"/>
</dbReference>
<name>A0ABR6IFF1_9HYPH</name>
<dbReference type="InterPro" id="IPR050639">
    <property type="entry name" value="SSR_resolvase"/>
</dbReference>
<feature type="domain" description="Recombinase" evidence="1">
    <location>
        <begin position="61"/>
        <end position="203"/>
    </location>
</feature>
<gene>
    <name evidence="2" type="ORF">GGD56_000409</name>
</gene>
<sequence>MKVLHFYDVELWTVHGAAAVSSMELGLRAVLNHEVLEQVRYRPREGMKTVAKHGRVPGGLCYGYRVRRGFDDDGNPVRVRSIDPDEAATIVWIFKEYAKGLSPVRITDELNARGIPGPRGRAWQGTAIGGHRNRGSGILNNQAYIGLIVFNRLAYRKNPATEHRVSGENAAELHVVQEVPSLRIIDDTLWQEIKRRQANWRAGMRSSRVFPGYSGPTT</sequence>
<protein>
    <recommendedName>
        <fullName evidence="1">Recombinase domain-containing protein</fullName>
    </recommendedName>
</protein>
<dbReference type="RefSeq" id="WP_051154411.1">
    <property type="nucleotide sequence ID" value="NZ_JACIFX010000001.1"/>
</dbReference>
<dbReference type="PROSITE" id="PS51737">
    <property type="entry name" value="RECOMBINASE_DNA_BIND"/>
    <property type="match status" value="1"/>
</dbReference>
<comment type="caution">
    <text evidence="2">The sequence shown here is derived from an EMBL/GenBank/DDBJ whole genome shotgun (WGS) entry which is preliminary data.</text>
</comment>
<evidence type="ECO:0000313" key="3">
    <source>
        <dbReference type="Proteomes" id="UP000551353"/>
    </source>
</evidence>
<evidence type="ECO:0000313" key="2">
    <source>
        <dbReference type="EMBL" id="MBB4226589.1"/>
    </source>
</evidence>
<dbReference type="EMBL" id="JACIFX010000001">
    <property type="protein sequence ID" value="MBB4226589.1"/>
    <property type="molecule type" value="Genomic_DNA"/>
</dbReference>
<proteinExistence type="predicted"/>
<accession>A0ABR6IFF1</accession>
<reference evidence="2 3" key="1">
    <citation type="submission" date="2020-08" db="EMBL/GenBank/DDBJ databases">
        <title>Genomic Encyclopedia of Type Strains, Phase IV (KMG-V): Genome sequencing to study the core and pangenomes of soil and plant-associated prokaryotes.</title>
        <authorList>
            <person name="Whitman W."/>
        </authorList>
    </citation>
    <scope>NUCLEOTIDE SEQUENCE [LARGE SCALE GENOMIC DNA]</scope>
    <source>
        <strain evidence="2 3">SEMIA 4087</strain>
    </source>
</reference>